<dbReference type="PANTHER" id="PTHR14963:SF1">
    <property type="entry name" value="RHO GTPASE-ACTIVATING PROTEIN CONUNDRUM"/>
    <property type="match status" value="1"/>
</dbReference>
<feature type="domain" description="Rho-GAP" evidence="2">
    <location>
        <begin position="237"/>
        <end position="442"/>
    </location>
</feature>
<dbReference type="GO" id="GO:0005737">
    <property type="term" value="C:cytoplasm"/>
    <property type="evidence" value="ECO:0007669"/>
    <property type="project" value="TreeGrafter"/>
</dbReference>
<dbReference type="Gene3D" id="1.10.555.10">
    <property type="entry name" value="Rho GTPase activation protein"/>
    <property type="match status" value="1"/>
</dbReference>
<dbReference type="GO" id="GO:0051056">
    <property type="term" value="P:regulation of small GTPase mediated signal transduction"/>
    <property type="evidence" value="ECO:0007669"/>
    <property type="project" value="TreeGrafter"/>
</dbReference>
<dbReference type="GO" id="GO:0007165">
    <property type="term" value="P:signal transduction"/>
    <property type="evidence" value="ECO:0007669"/>
    <property type="project" value="InterPro"/>
</dbReference>
<dbReference type="GO" id="GO:0005096">
    <property type="term" value="F:GTPase activator activity"/>
    <property type="evidence" value="ECO:0007669"/>
    <property type="project" value="UniProtKB-KW"/>
</dbReference>
<protein>
    <recommendedName>
        <fullName evidence="2">Rho-GAP domain-containing protein</fullName>
    </recommendedName>
</protein>
<dbReference type="EMBL" id="CAXITT010000677">
    <property type="protein sequence ID" value="CAL1545109.1"/>
    <property type="molecule type" value="Genomic_DNA"/>
</dbReference>
<dbReference type="InterPro" id="IPR000198">
    <property type="entry name" value="RhoGAP_dom"/>
</dbReference>
<gene>
    <name evidence="3" type="ORF">GSLYS_00018588001</name>
</gene>
<keyword evidence="4" id="KW-1185">Reference proteome</keyword>
<keyword evidence="1" id="KW-0343">GTPase activation</keyword>
<sequence>MVKMLLLSSLRGAGAPVKRLVTSAGRCKKGFTSCAVNKNVLLCHGGKHQEIHNPCNGVLLARRTLSHSQAENVWKSLKIVSSTLGQLNNRIQEETNEPLPSTDLKKVSSIPLPLNWLPSYNQKRSFHHGLFDNGRQDVLTYLNRSLGPLSYNCRGLHLEPARYCKIPTTFNVPEVPDQALGTTFTPQLCAESQHRIKKIAHEHLKKALRSNKVKVVKHQPKDYPDRGLFKSPLVIQVEKDKKFKKAAFQVPAVLRYMIMEITKRNLDTPGLFKISGDPNNVAKLKSQLEQTFYGSGSFDGSKYTIHDYTTLLKDYLRELPARLISTEKFEVFPDIEDLDFETQQIPIMRFFNLSMIREHRNTVWYLLSFLEEVAEHKDKNQMDADKLAVFFGPILFKMLDMPAKDVGDKVSCHVNLARAWMFYFRNLALVPSDIMDEVRKSFKSKPADVKFNPKLFPQKPKPPSVPKDLQNLASAKITVLTPYEDQPSKEITIGAQHVAKQVVCEALGVAFDPFEVKGNDSASDTTSLLKPDVLHDLGTDEPEDDDTKYKGEYAQFLYEIGGNMGERCLNSNTKMLDLYKANPKAFWVVKSRQAPSMIRYSHIVKRDLPPL</sequence>
<dbReference type="Pfam" id="PF00620">
    <property type="entry name" value="RhoGAP"/>
    <property type="match status" value="1"/>
</dbReference>
<evidence type="ECO:0000259" key="2">
    <source>
        <dbReference type="PROSITE" id="PS50238"/>
    </source>
</evidence>
<proteinExistence type="predicted"/>
<evidence type="ECO:0000256" key="1">
    <source>
        <dbReference type="ARBA" id="ARBA00022468"/>
    </source>
</evidence>
<dbReference type="InterPro" id="IPR008936">
    <property type="entry name" value="Rho_GTPase_activation_prot"/>
</dbReference>
<dbReference type="SUPFAM" id="SSF48350">
    <property type="entry name" value="GTPase activation domain, GAP"/>
    <property type="match status" value="1"/>
</dbReference>
<accession>A0AAV2IFU2</accession>
<organism evidence="3 4">
    <name type="scientific">Lymnaea stagnalis</name>
    <name type="common">Great pond snail</name>
    <name type="synonym">Helix stagnalis</name>
    <dbReference type="NCBI Taxonomy" id="6523"/>
    <lineage>
        <taxon>Eukaryota</taxon>
        <taxon>Metazoa</taxon>
        <taxon>Spiralia</taxon>
        <taxon>Lophotrochozoa</taxon>
        <taxon>Mollusca</taxon>
        <taxon>Gastropoda</taxon>
        <taxon>Heterobranchia</taxon>
        <taxon>Euthyneura</taxon>
        <taxon>Panpulmonata</taxon>
        <taxon>Hygrophila</taxon>
        <taxon>Lymnaeoidea</taxon>
        <taxon>Lymnaeidae</taxon>
        <taxon>Lymnaea</taxon>
    </lineage>
</organism>
<dbReference type="SMART" id="SM00324">
    <property type="entry name" value="RhoGAP"/>
    <property type="match status" value="1"/>
</dbReference>
<evidence type="ECO:0000313" key="3">
    <source>
        <dbReference type="EMBL" id="CAL1545109.1"/>
    </source>
</evidence>
<dbReference type="PANTHER" id="PTHR14963">
    <property type="entry name" value="RHO GTPASE ACTIVATING PROTEIN 18,19-RELATED"/>
    <property type="match status" value="1"/>
</dbReference>
<dbReference type="PROSITE" id="PS50238">
    <property type="entry name" value="RHOGAP"/>
    <property type="match status" value="1"/>
</dbReference>
<dbReference type="Pfam" id="PF25442">
    <property type="entry name" value="Ubiquitin_RHG40_C"/>
    <property type="match status" value="1"/>
</dbReference>
<dbReference type="InterPro" id="IPR057323">
    <property type="entry name" value="RHG40/28/18_ubiquitin"/>
</dbReference>
<dbReference type="AlphaFoldDB" id="A0AAV2IFU2"/>
<comment type="caution">
    <text evidence="3">The sequence shown here is derived from an EMBL/GenBank/DDBJ whole genome shotgun (WGS) entry which is preliminary data.</text>
</comment>
<name>A0AAV2IFU2_LYMST</name>
<evidence type="ECO:0000313" key="4">
    <source>
        <dbReference type="Proteomes" id="UP001497497"/>
    </source>
</evidence>
<dbReference type="Proteomes" id="UP001497497">
    <property type="component" value="Unassembled WGS sequence"/>
</dbReference>
<dbReference type="GO" id="GO:0030833">
    <property type="term" value="P:regulation of actin filament polymerization"/>
    <property type="evidence" value="ECO:0007669"/>
    <property type="project" value="TreeGrafter"/>
</dbReference>
<dbReference type="CDD" id="cd00159">
    <property type="entry name" value="RhoGAP"/>
    <property type="match status" value="1"/>
</dbReference>
<reference evidence="3 4" key="1">
    <citation type="submission" date="2024-04" db="EMBL/GenBank/DDBJ databases">
        <authorList>
            <consortium name="Genoscope - CEA"/>
            <person name="William W."/>
        </authorList>
    </citation>
    <scope>NUCLEOTIDE SEQUENCE [LARGE SCALE GENOMIC DNA]</scope>
</reference>